<dbReference type="InterPro" id="IPR024930">
    <property type="entry name" value="Skp_dom_sf"/>
</dbReference>
<evidence type="ECO:0000313" key="6">
    <source>
        <dbReference type="Proteomes" id="UP000198525"/>
    </source>
</evidence>
<reference evidence="5 6" key="1">
    <citation type="submission" date="2016-10" db="EMBL/GenBank/DDBJ databases">
        <authorList>
            <person name="de Groot N.N."/>
        </authorList>
    </citation>
    <scope>NUCLEOTIDE SEQUENCE [LARGE SCALE GENOMIC DNA]</scope>
    <source>
        <strain evidence="5 6">CGMCC 1.6133</strain>
    </source>
</reference>
<dbReference type="RefSeq" id="WP_089683882.1">
    <property type="nucleotide sequence ID" value="NZ_FNES01000003.1"/>
</dbReference>
<proteinExistence type="inferred from homology"/>
<evidence type="ECO:0000256" key="1">
    <source>
        <dbReference type="ARBA" id="ARBA00009091"/>
    </source>
</evidence>
<evidence type="ECO:0000256" key="4">
    <source>
        <dbReference type="SAM" id="SignalP"/>
    </source>
</evidence>
<feature type="signal peptide" evidence="4">
    <location>
        <begin position="1"/>
        <end position="24"/>
    </location>
</feature>
<organism evidence="5 6">
    <name type="scientific">Billgrantia gudaonensis</name>
    <dbReference type="NCBI Taxonomy" id="376427"/>
    <lineage>
        <taxon>Bacteria</taxon>
        <taxon>Pseudomonadati</taxon>
        <taxon>Pseudomonadota</taxon>
        <taxon>Gammaproteobacteria</taxon>
        <taxon>Oceanospirillales</taxon>
        <taxon>Halomonadaceae</taxon>
        <taxon>Billgrantia</taxon>
    </lineage>
</organism>
<sequence>MRKFIAVFWLGLLSALAVSTQVQAAEVALLDWRTALMESDAAQRSMGDLESRIGGQQQEAESLGQELQQMQQRLQQEGDSLPESERQALVQEFQQKGSRFEQLRGEIMQAQQEAEQAFLSEAEPKLEQAVDQVITRHSVEVLVEPQGVLHSDVDLPDLTSEVTEILNTLL</sequence>
<dbReference type="Pfam" id="PF03938">
    <property type="entry name" value="OmpH"/>
    <property type="match status" value="1"/>
</dbReference>
<dbReference type="PANTHER" id="PTHR35089">
    <property type="entry name" value="CHAPERONE PROTEIN SKP"/>
    <property type="match status" value="1"/>
</dbReference>
<dbReference type="InterPro" id="IPR005632">
    <property type="entry name" value="Chaperone_Skp"/>
</dbReference>
<dbReference type="GO" id="GO:0005829">
    <property type="term" value="C:cytosol"/>
    <property type="evidence" value="ECO:0007669"/>
    <property type="project" value="TreeGrafter"/>
</dbReference>
<dbReference type="GO" id="GO:0051082">
    <property type="term" value="F:unfolded protein binding"/>
    <property type="evidence" value="ECO:0007669"/>
    <property type="project" value="InterPro"/>
</dbReference>
<feature type="chain" id="PRO_5011724423" evidence="4">
    <location>
        <begin position="25"/>
        <end position="170"/>
    </location>
</feature>
<feature type="region of interest" description="Disordered" evidence="3">
    <location>
        <begin position="46"/>
        <end position="83"/>
    </location>
</feature>
<dbReference type="AlphaFoldDB" id="A0A1G8RPQ8"/>
<evidence type="ECO:0000256" key="3">
    <source>
        <dbReference type="SAM" id="MobiDB-lite"/>
    </source>
</evidence>
<feature type="compositionally biased region" description="Low complexity" evidence="3">
    <location>
        <begin position="61"/>
        <end position="77"/>
    </location>
</feature>
<evidence type="ECO:0000313" key="5">
    <source>
        <dbReference type="EMBL" id="SDJ18926.1"/>
    </source>
</evidence>
<dbReference type="OrthoDB" id="6194798at2"/>
<dbReference type="STRING" id="376427.SAMN04487954_103285"/>
<gene>
    <name evidence="5" type="ORF">SAMN04487954_103285</name>
</gene>
<evidence type="ECO:0000256" key="2">
    <source>
        <dbReference type="ARBA" id="ARBA00022729"/>
    </source>
</evidence>
<accession>A0A1G8RPQ8</accession>
<dbReference type="PANTHER" id="PTHR35089:SF1">
    <property type="entry name" value="CHAPERONE PROTEIN SKP"/>
    <property type="match status" value="1"/>
</dbReference>
<dbReference type="EMBL" id="FNES01000003">
    <property type="protein sequence ID" value="SDJ18926.1"/>
    <property type="molecule type" value="Genomic_DNA"/>
</dbReference>
<dbReference type="Proteomes" id="UP000198525">
    <property type="component" value="Unassembled WGS sequence"/>
</dbReference>
<keyword evidence="6" id="KW-1185">Reference proteome</keyword>
<comment type="similarity">
    <text evidence="1">Belongs to the Skp family.</text>
</comment>
<dbReference type="Gene3D" id="3.30.910.20">
    <property type="entry name" value="Skp domain"/>
    <property type="match status" value="1"/>
</dbReference>
<dbReference type="SMART" id="SM00935">
    <property type="entry name" value="OmpH"/>
    <property type="match status" value="1"/>
</dbReference>
<keyword evidence="2 4" id="KW-0732">Signal</keyword>
<dbReference type="GO" id="GO:0050821">
    <property type="term" value="P:protein stabilization"/>
    <property type="evidence" value="ECO:0007669"/>
    <property type="project" value="TreeGrafter"/>
</dbReference>
<name>A0A1G8RPQ8_9GAMM</name>
<protein>
    <submittedName>
        <fullName evidence="5">Periplasmic chaperone for outer membrane proteins Skp</fullName>
    </submittedName>
</protein>
<dbReference type="SUPFAM" id="SSF111384">
    <property type="entry name" value="OmpH-like"/>
    <property type="match status" value="1"/>
</dbReference>